<comment type="similarity">
    <text evidence="4 11">Belongs to the dihydroorotate dehydrogenase family. Type 2 subfamily.</text>
</comment>
<dbReference type="HAMAP" id="MF_00225">
    <property type="entry name" value="DHO_dh_type2"/>
    <property type="match status" value="1"/>
</dbReference>
<dbReference type="InterPro" id="IPR005720">
    <property type="entry name" value="Dihydroorotate_DH_cat"/>
</dbReference>
<dbReference type="CDD" id="cd04738">
    <property type="entry name" value="DHOD_2_like"/>
    <property type="match status" value="1"/>
</dbReference>
<evidence type="ECO:0000256" key="9">
    <source>
        <dbReference type="ARBA" id="ARBA00023136"/>
    </source>
</evidence>
<feature type="domain" description="Dihydroorotate dehydrogenase catalytic" evidence="12">
    <location>
        <begin position="46"/>
        <end position="336"/>
    </location>
</feature>
<comment type="pathway">
    <text evidence="3 11">Pyrimidine metabolism; UMP biosynthesis via de novo pathway; orotate from (S)-dihydroorotate (quinone route): step 1/1.</text>
</comment>
<dbReference type="InterPro" id="IPR012135">
    <property type="entry name" value="Dihydroorotate_DH_1_2"/>
</dbReference>
<dbReference type="PIRSF" id="PIRSF000164">
    <property type="entry name" value="DHO_oxidase"/>
    <property type="match status" value="1"/>
</dbReference>
<evidence type="ECO:0000256" key="3">
    <source>
        <dbReference type="ARBA" id="ARBA00005161"/>
    </source>
</evidence>
<evidence type="ECO:0000256" key="5">
    <source>
        <dbReference type="ARBA" id="ARBA00022630"/>
    </source>
</evidence>
<evidence type="ECO:0000259" key="12">
    <source>
        <dbReference type="Pfam" id="PF01180"/>
    </source>
</evidence>
<feature type="binding site" evidence="11">
    <location>
        <begin position="246"/>
        <end position="247"/>
    </location>
    <ligand>
        <name>substrate</name>
    </ligand>
</feature>
<evidence type="ECO:0000313" key="13">
    <source>
        <dbReference type="EMBL" id="QCI24997.1"/>
    </source>
</evidence>
<dbReference type="NCBIfam" id="NF003646">
    <property type="entry name" value="PRK05286.1-4"/>
    <property type="match status" value="1"/>
</dbReference>
<keyword evidence="7 11" id="KW-0665">Pyrimidine biosynthesis</keyword>
<protein>
    <recommendedName>
        <fullName evidence="11">Dihydroorotate dehydrogenase (quinone)</fullName>
        <ecNumber evidence="11">1.3.5.2</ecNumber>
    </recommendedName>
    <alternativeName>
        <fullName evidence="11">DHOdehase</fullName>
        <shortName evidence="11">DHOD</shortName>
        <shortName evidence="11">DHODase</shortName>
    </alternativeName>
    <alternativeName>
        <fullName evidence="11">Dihydroorotate oxidase</fullName>
    </alternativeName>
</protein>
<dbReference type="NCBIfam" id="NF003645">
    <property type="entry name" value="PRK05286.1-2"/>
    <property type="match status" value="1"/>
</dbReference>
<name>A0A4D6Y683_BUCRP</name>
<evidence type="ECO:0000256" key="2">
    <source>
        <dbReference type="ARBA" id="ARBA00004370"/>
    </source>
</evidence>
<reference evidence="13 14" key="1">
    <citation type="submission" date="2018-12" db="EMBL/GenBank/DDBJ databases">
        <authorList>
            <person name="Chong R.A."/>
        </authorList>
    </citation>
    <scope>NUCLEOTIDE SEQUENCE [LARGE SCALE GENOMIC DNA]</scope>
    <source>
        <strain evidence="13 14">Rpa</strain>
    </source>
</reference>
<feature type="binding site" evidence="11">
    <location>
        <position position="268"/>
    </location>
    <ligand>
        <name>FMN</name>
        <dbReference type="ChEBI" id="CHEBI:58210"/>
    </ligand>
</feature>
<evidence type="ECO:0000256" key="7">
    <source>
        <dbReference type="ARBA" id="ARBA00022975"/>
    </source>
</evidence>
<feature type="binding site" evidence="11">
    <location>
        <position position="177"/>
    </location>
    <ligand>
        <name>substrate</name>
    </ligand>
</feature>
<dbReference type="RefSeq" id="WP_158337267.1">
    <property type="nucleotide sequence ID" value="NZ_CP034858.1"/>
</dbReference>
<evidence type="ECO:0000256" key="10">
    <source>
        <dbReference type="ARBA" id="ARBA00048639"/>
    </source>
</evidence>
<dbReference type="SUPFAM" id="SSF51395">
    <property type="entry name" value="FMN-linked oxidoreductases"/>
    <property type="match status" value="1"/>
</dbReference>
<dbReference type="EC" id="1.3.5.2" evidence="11"/>
<feature type="active site" description="Nucleophile" evidence="11">
    <location>
        <position position="175"/>
    </location>
</feature>
<dbReference type="InterPro" id="IPR013785">
    <property type="entry name" value="Aldolase_TIM"/>
</dbReference>
<comment type="cofactor">
    <cofactor evidence="11">
        <name>FMN</name>
        <dbReference type="ChEBI" id="CHEBI:58210"/>
    </cofactor>
    <text evidence="11">Binds 1 FMN per subunit.</text>
</comment>
<feature type="binding site" evidence="11">
    <location>
        <position position="66"/>
    </location>
    <ligand>
        <name>substrate</name>
    </ligand>
</feature>
<dbReference type="GO" id="GO:0005737">
    <property type="term" value="C:cytoplasm"/>
    <property type="evidence" value="ECO:0007669"/>
    <property type="project" value="InterPro"/>
</dbReference>
<dbReference type="PANTHER" id="PTHR48109">
    <property type="entry name" value="DIHYDROOROTATE DEHYDROGENASE (QUINONE), MITOCHONDRIAL-RELATED"/>
    <property type="match status" value="1"/>
</dbReference>
<evidence type="ECO:0000256" key="1">
    <source>
        <dbReference type="ARBA" id="ARBA00003125"/>
    </source>
</evidence>
<comment type="catalytic activity">
    <reaction evidence="10 11">
        <text>(S)-dihydroorotate + a quinone = orotate + a quinol</text>
        <dbReference type="Rhea" id="RHEA:30187"/>
        <dbReference type="ChEBI" id="CHEBI:24646"/>
        <dbReference type="ChEBI" id="CHEBI:30839"/>
        <dbReference type="ChEBI" id="CHEBI:30864"/>
        <dbReference type="ChEBI" id="CHEBI:132124"/>
        <dbReference type="EC" id="1.3.5.2"/>
    </reaction>
</comment>
<dbReference type="InterPro" id="IPR050074">
    <property type="entry name" value="DHO_dehydrogenase"/>
</dbReference>
<feature type="binding site" evidence="11">
    <location>
        <position position="139"/>
    </location>
    <ligand>
        <name>FMN</name>
        <dbReference type="ChEBI" id="CHEBI:58210"/>
    </ligand>
</feature>
<keyword evidence="8 11" id="KW-0560">Oxidoreductase</keyword>
<comment type="function">
    <text evidence="1 11">Catalyzes the conversion of dihydroorotate to orotate with quinone as electron acceptor.</text>
</comment>
<dbReference type="PROSITE" id="PS00911">
    <property type="entry name" value="DHODEHASE_1"/>
    <property type="match status" value="1"/>
</dbReference>
<organism evidence="13 14">
    <name type="scientific">Buchnera aphidicola subsp. Rhopalosiphum padi</name>
    <dbReference type="NCBI Taxonomy" id="98793"/>
    <lineage>
        <taxon>Bacteria</taxon>
        <taxon>Pseudomonadati</taxon>
        <taxon>Pseudomonadota</taxon>
        <taxon>Gammaproteobacteria</taxon>
        <taxon>Enterobacterales</taxon>
        <taxon>Erwiniaceae</taxon>
        <taxon>Buchnera</taxon>
    </lineage>
</organism>
<keyword evidence="9 11" id="KW-0472">Membrane</keyword>
<dbReference type="PROSITE" id="PS00912">
    <property type="entry name" value="DHODEHASE_2"/>
    <property type="match status" value="1"/>
</dbReference>
<evidence type="ECO:0000256" key="6">
    <source>
        <dbReference type="ARBA" id="ARBA00022643"/>
    </source>
</evidence>
<accession>A0A4D6Y683</accession>
<proteinExistence type="inferred from homology"/>
<comment type="subcellular location">
    <subcellularLocation>
        <location evidence="11">Cell membrane</location>
        <topology evidence="11">Peripheral membrane protein</topology>
    </subcellularLocation>
    <subcellularLocation>
        <location evidence="2">Membrane</location>
    </subcellularLocation>
</comment>
<dbReference type="NCBIfam" id="NF003644">
    <property type="entry name" value="PRK05286.1-1"/>
    <property type="match status" value="1"/>
</dbReference>
<gene>
    <name evidence="11" type="primary">pyrD</name>
    <name evidence="13" type="ORF">D9V76_01850</name>
</gene>
<feature type="binding site" evidence="11">
    <location>
        <position position="217"/>
    </location>
    <ligand>
        <name>FMN</name>
        <dbReference type="ChEBI" id="CHEBI:58210"/>
    </ligand>
</feature>
<dbReference type="GO" id="GO:0044205">
    <property type="term" value="P:'de novo' UMP biosynthetic process"/>
    <property type="evidence" value="ECO:0007669"/>
    <property type="project" value="UniProtKB-UniRule"/>
</dbReference>
<feature type="binding site" evidence="11">
    <location>
        <begin position="111"/>
        <end position="115"/>
    </location>
    <ligand>
        <name>substrate</name>
    </ligand>
</feature>
<dbReference type="InterPro" id="IPR001295">
    <property type="entry name" value="Dihydroorotate_DH_CS"/>
</dbReference>
<reference evidence="13 14" key="2">
    <citation type="submission" date="2019-05" db="EMBL/GenBank/DDBJ databases">
        <title>Genome evolution of the obligate endosymbiont Buchnera aphidicola.</title>
        <authorList>
            <person name="Moran N.A."/>
        </authorList>
    </citation>
    <scope>NUCLEOTIDE SEQUENCE [LARGE SCALE GENOMIC DNA]</scope>
    <source>
        <strain evidence="13 14">Rpa</strain>
    </source>
</reference>
<comment type="subunit">
    <text evidence="11">Monomer.</text>
</comment>
<feature type="binding site" evidence="11">
    <location>
        <position position="172"/>
    </location>
    <ligand>
        <name>FMN</name>
        <dbReference type="ChEBI" id="CHEBI:58210"/>
    </ligand>
</feature>
<keyword evidence="6 11" id="KW-0288">FMN</keyword>
<dbReference type="EMBL" id="CP034858">
    <property type="protein sequence ID" value="QCI24997.1"/>
    <property type="molecule type" value="Genomic_DNA"/>
</dbReference>
<dbReference type="AlphaFoldDB" id="A0A4D6Y683"/>
<dbReference type="Pfam" id="PF01180">
    <property type="entry name" value="DHO_dh"/>
    <property type="match status" value="1"/>
</dbReference>
<dbReference type="Proteomes" id="UP000298688">
    <property type="component" value="Chromosome"/>
</dbReference>
<feature type="binding site" evidence="11">
    <location>
        <position position="245"/>
    </location>
    <ligand>
        <name>FMN</name>
        <dbReference type="ChEBI" id="CHEBI:58210"/>
    </ligand>
</feature>
<feature type="binding site" evidence="11">
    <location>
        <position position="297"/>
    </location>
    <ligand>
        <name>FMN</name>
        <dbReference type="ChEBI" id="CHEBI:58210"/>
    </ligand>
</feature>
<evidence type="ECO:0000313" key="14">
    <source>
        <dbReference type="Proteomes" id="UP000298688"/>
    </source>
</evidence>
<feature type="binding site" evidence="11">
    <location>
        <begin position="62"/>
        <end position="66"/>
    </location>
    <ligand>
        <name>FMN</name>
        <dbReference type="ChEBI" id="CHEBI:58210"/>
    </ligand>
</feature>
<feature type="binding site" evidence="11">
    <location>
        <position position="172"/>
    </location>
    <ligand>
        <name>substrate</name>
    </ligand>
</feature>
<evidence type="ECO:0000256" key="8">
    <source>
        <dbReference type="ARBA" id="ARBA00023002"/>
    </source>
</evidence>
<dbReference type="InterPro" id="IPR005719">
    <property type="entry name" value="Dihydroorotate_DH_2"/>
</dbReference>
<evidence type="ECO:0000256" key="11">
    <source>
        <dbReference type="HAMAP-Rule" id="MF_00225"/>
    </source>
</evidence>
<evidence type="ECO:0000256" key="4">
    <source>
        <dbReference type="ARBA" id="ARBA00005359"/>
    </source>
</evidence>
<dbReference type="GO" id="GO:0106430">
    <property type="term" value="F:dihydroorotate dehydrogenase (quinone) activity"/>
    <property type="evidence" value="ECO:0007669"/>
    <property type="project" value="UniProtKB-EC"/>
</dbReference>
<dbReference type="PANTHER" id="PTHR48109:SF4">
    <property type="entry name" value="DIHYDROOROTATE DEHYDROGENASE (QUINONE), MITOCHONDRIAL"/>
    <property type="match status" value="1"/>
</dbReference>
<keyword evidence="5 11" id="KW-0285">Flavoprotein</keyword>
<dbReference type="GO" id="GO:0005886">
    <property type="term" value="C:plasma membrane"/>
    <property type="evidence" value="ECO:0007669"/>
    <property type="project" value="UniProtKB-SubCell"/>
</dbReference>
<sequence length="336" mass="38218">MFYYLIRKLLFLIDPEKAHILTLKYFNSKKIQILRNFFIKPIPLKKIKCMGLTFNNKIGLAAGMDKNGDYIDSLSQIGFGFIEVGTVTPLPQYGNPKPRIFRISSVEGIINRMGFNNLGIDYLVSNIKKSKFKGIIGVNIGKNKKTKIEDAIKDYLICIEKVYFYASYIAINISSPNTINLRQLQYGILFENLLRDIKKKQREMHSKYSKYVPIVIKISPDLSKKELIYISNKLIDYKIDGVIATNTTLDRSLIPKIKNSRQEGGLSGLPLQKKSNDVISILYKSLKRKIPIIGVGGINSINSAREKIMCGANLIQVYSGLIYHGPNFIRKIIRNL</sequence>
<dbReference type="NCBIfam" id="NF003652">
    <property type="entry name" value="PRK05286.2-5"/>
    <property type="match status" value="1"/>
</dbReference>
<dbReference type="OrthoDB" id="9802377at2"/>
<feature type="binding site" evidence="11">
    <location>
        <position position="86"/>
    </location>
    <ligand>
        <name>FMN</name>
        <dbReference type="ChEBI" id="CHEBI:58210"/>
    </ligand>
</feature>
<feature type="binding site" evidence="11">
    <location>
        <begin position="318"/>
        <end position="319"/>
    </location>
    <ligand>
        <name>FMN</name>
        <dbReference type="ChEBI" id="CHEBI:58210"/>
    </ligand>
</feature>
<dbReference type="GO" id="GO:0006207">
    <property type="term" value="P:'de novo' pyrimidine nucleobase biosynthetic process"/>
    <property type="evidence" value="ECO:0007669"/>
    <property type="project" value="UniProtKB-UniRule"/>
</dbReference>
<dbReference type="NCBIfam" id="TIGR01036">
    <property type="entry name" value="pyrD_sub2"/>
    <property type="match status" value="1"/>
</dbReference>
<dbReference type="UniPathway" id="UPA00070">
    <property type="reaction ID" value="UER00946"/>
</dbReference>
<dbReference type="Gene3D" id="3.20.20.70">
    <property type="entry name" value="Aldolase class I"/>
    <property type="match status" value="1"/>
</dbReference>
<keyword evidence="11" id="KW-1003">Cell membrane</keyword>